<dbReference type="Proteomes" id="UP000799770">
    <property type="component" value="Unassembled WGS sequence"/>
</dbReference>
<accession>A0A6A5Z3P3</accession>
<dbReference type="EMBL" id="ML977326">
    <property type="protein sequence ID" value="KAF2114099.1"/>
    <property type="molecule type" value="Genomic_DNA"/>
</dbReference>
<evidence type="ECO:0008006" key="4">
    <source>
        <dbReference type="Google" id="ProtNLM"/>
    </source>
</evidence>
<keyword evidence="3" id="KW-1185">Reference proteome</keyword>
<dbReference type="OrthoDB" id="9975758at2759"/>
<organism evidence="2 3">
    <name type="scientific">Lophiotrema nucula</name>
    <dbReference type="NCBI Taxonomy" id="690887"/>
    <lineage>
        <taxon>Eukaryota</taxon>
        <taxon>Fungi</taxon>
        <taxon>Dikarya</taxon>
        <taxon>Ascomycota</taxon>
        <taxon>Pezizomycotina</taxon>
        <taxon>Dothideomycetes</taxon>
        <taxon>Pleosporomycetidae</taxon>
        <taxon>Pleosporales</taxon>
        <taxon>Lophiotremataceae</taxon>
        <taxon>Lophiotrema</taxon>
    </lineage>
</organism>
<feature type="region of interest" description="Disordered" evidence="1">
    <location>
        <begin position="1"/>
        <end position="47"/>
    </location>
</feature>
<protein>
    <recommendedName>
        <fullName evidence="4">Calycin-like protein</fullName>
    </recommendedName>
</protein>
<proteinExistence type="predicted"/>
<reference evidence="2" key="1">
    <citation type="journal article" date="2020" name="Stud. Mycol.">
        <title>101 Dothideomycetes genomes: a test case for predicting lifestyles and emergence of pathogens.</title>
        <authorList>
            <person name="Haridas S."/>
            <person name="Albert R."/>
            <person name="Binder M."/>
            <person name="Bloem J."/>
            <person name="Labutti K."/>
            <person name="Salamov A."/>
            <person name="Andreopoulos B."/>
            <person name="Baker S."/>
            <person name="Barry K."/>
            <person name="Bills G."/>
            <person name="Bluhm B."/>
            <person name="Cannon C."/>
            <person name="Castanera R."/>
            <person name="Culley D."/>
            <person name="Daum C."/>
            <person name="Ezra D."/>
            <person name="Gonzalez J."/>
            <person name="Henrissat B."/>
            <person name="Kuo A."/>
            <person name="Liang C."/>
            <person name="Lipzen A."/>
            <person name="Lutzoni F."/>
            <person name="Magnuson J."/>
            <person name="Mondo S."/>
            <person name="Nolan M."/>
            <person name="Ohm R."/>
            <person name="Pangilinan J."/>
            <person name="Park H.-J."/>
            <person name="Ramirez L."/>
            <person name="Alfaro M."/>
            <person name="Sun H."/>
            <person name="Tritt A."/>
            <person name="Yoshinaga Y."/>
            <person name="Zwiers L.-H."/>
            <person name="Turgeon B."/>
            <person name="Goodwin S."/>
            <person name="Spatafora J."/>
            <person name="Crous P."/>
            <person name="Grigoriev I."/>
        </authorList>
    </citation>
    <scope>NUCLEOTIDE SEQUENCE</scope>
    <source>
        <strain evidence="2">CBS 627.86</strain>
    </source>
</reference>
<gene>
    <name evidence="2" type="ORF">BDV96DRAFT_647585</name>
</gene>
<evidence type="ECO:0000256" key="1">
    <source>
        <dbReference type="SAM" id="MobiDB-lite"/>
    </source>
</evidence>
<sequence>MSAAIPDTTPASAPEPTPVAADSTPAPITKTSPITLRAPSSLPSKTDTSIVPPTLSWFEGTWDVTHSSLPMWKKNKNVQITYKRIAGTSPAHIDDIVSYQPINSSKSKTVHGVDKPFDIPGSAEKVEGEEERANLGYGWRGKGWLVIATSKWELLGYGTEEGTGVEWAVTHFAKTLFTPPGVDVYARKGHLKEQTLDDIKGALAGLGGDVAKVAKDIFQVAKD</sequence>
<name>A0A6A5Z3P3_9PLEO</name>
<evidence type="ECO:0000313" key="2">
    <source>
        <dbReference type="EMBL" id="KAF2114099.1"/>
    </source>
</evidence>
<evidence type="ECO:0000313" key="3">
    <source>
        <dbReference type="Proteomes" id="UP000799770"/>
    </source>
</evidence>
<dbReference type="AlphaFoldDB" id="A0A6A5Z3P3"/>